<dbReference type="InterPro" id="IPR036188">
    <property type="entry name" value="FAD/NAD-bd_sf"/>
</dbReference>
<dbReference type="GO" id="GO:0005886">
    <property type="term" value="C:plasma membrane"/>
    <property type="evidence" value="ECO:0007669"/>
    <property type="project" value="TreeGrafter"/>
</dbReference>
<dbReference type="GO" id="GO:0008718">
    <property type="term" value="F:D-amino-acid dehydrogenase activity"/>
    <property type="evidence" value="ECO:0007669"/>
    <property type="project" value="TreeGrafter"/>
</dbReference>
<gene>
    <name evidence="4" type="ORF">D2V17_14890</name>
</gene>
<evidence type="ECO:0000259" key="3">
    <source>
        <dbReference type="Pfam" id="PF01266"/>
    </source>
</evidence>
<sequence>MHQTAPLNRAPQIEPVDTSAALPSQVDVVVIGGGIVGLSTALCLAERGLSVTVIEKGRIAGEQSSRNLGWVRKVMRPPVDLPMAQRAEELWARMPQRVGADCGFRQAGITYVARSEDELANYAGWLEDVKGSGVDSRMLSPREIEAMVPGSAQSWIGGIVTPSDGRAEPTLANSAIARAAIAKGAVIVENCAVRTLETAGGAVSGVVTERGEVRCGQVVLAGGVWSRRFLANHGIGLLTLPLVASVLRTEPMEGPTDCAVGGSDFSFRKRLDGGYTITQRGALFAPLTLDHLLIGLDYLPTLIAQWKNLRVSLGREFFDDLKLPRRWKADETSPFELVRVMDPPVEQSLNDEAMRNLIAAWPAFAQAKVAQQWGGMIDVTPDSMPVIGEAARMPGLILATGFSGHGFGTGPAAGELVADLVTGRTPSIDPSTYRPDRF</sequence>
<evidence type="ECO:0000313" key="5">
    <source>
        <dbReference type="Proteomes" id="UP000265366"/>
    </source>
</evidence>
<dbReference type="Pfam" id="PF01266">
    <property type="entry name" value="DAO"/>
    <property type="match status" value="1"/>
</dbReference>
<dbReference type="OrthoDB" id="9787190at2"/>
<keyword evidence="2" id="KW-0560">Oxidoreductase</keyword>
<evidence type="ECO:0000256" key="2">
    <source>
        <dbReference type="ARBA" id="ARBA00023002"/>
    </source>
</evidence>
<dbReference type="Proteomes" id="UP000265366">
    <property type="component" value="Unassembled WGS sequence"/>
</dbReference>
<name>A0A3A1P6F2_9SPHN</name>
<dbReference type="PANTHER" id="PTHR13847:SF280">
    <property type="entry name" value="D-AMINO ACID DEHYDROGENASE"/>
    <property type="match status" value="1"/>
</dbReference>
<dbReference type="SUPFAM" id="SSF51905">
    <property type="entry name" value="FAD/NAD(P)-binding domain"/>
    <property type="match status" value="1"/>
</dbReference>
<protein>
    <submittedName>
        <fullName evidence="4">FAD-binding oxidoreductase</fullName>
    </submittedName>
</protein>
<dbReference type="Gene3D" id="3.50.50.60">
    <property type="entry name" value="FAD/NAD(P)-binding domain"/>
    <property type="match status" value="2"/>
</dbReference>
<dbReference type="EMBL" id="QXFM01000117">
    <property type="protein sequence ID" value="RIV82671.1"/>
    <property type="molecule type" value="Genomic_DNA"/>
</dbReference>
<dbReference type="GO" id="GO:0005737">
    <property type="term" value="C:cytoplasm"/>
    <property type="evidence" value="ECO:0007669"/>
    <property type="project" value="TreeGrafter"/>
</dbReference>
<reference evidence="4 5" key="1">
    <citation type="submission" date="2018-08" db="EMBL/GenBank/DDBJ databases">
        <title>Erythrobacter zhengii sp.nov., a bacterium isolated from deep-sea sediment.</title>
        <authorList>
            <person name="Fang C."/>
            <person name="Wu Y.-H."/>
            <person name="Sun C."/>
            <person name="Wang H."/>
            <person name="Cheng H."/>
            <person name="Meng F.-X."/>
            <person name="Wang C.-S."/>
            <person name="Xu X.-W."/>
        </authorList>
    </citation>
    <scope>NUCLEOTIDE SEQUENCE [LARGE SCALE GENOMIC DNA]</scope>
    <source>
        <strain evidence="4 5">CCTCC AB 2015396</strain>
    </source>
</reference>
<comment type="caution">
    <text evidence="4">The sequence shown here is derived from an EMBL/GenBank/DDBJ whole genome shotgun (WGS) entry which is preliminary data.</text>
</comment>
<dbReference type="AlphaFoldDB" id="A0A3A1P6F2"/>
<dbReference type="GO" id="GO:0055130">
    <property type="term" value="P:D-alanine catabolic process"/>
    <property type="evidence" value="ECO:0007669"/>
    <property type="project" value="TreeGrafter"/>
</dbReference>
<dbReference type="InterPro" id="IPR006076">
    <property type="entry name" value="FAD-dep_OxRdtase"/>
</dbReference>
<feature type="domain" description="FAD dependent oxidoreductase" evidence="3">
    <location>
        <begin position="27"/>
        <end position="420"/>
    </location>
</feature>
<evidence type="ECO:0000256" key="1">
    <source>
        <dbReference type="ARBA" id="ARBA00009410"/>
    </source>
</evidence>
<keyword evidence="5" id="KW-1185">Reference proteome</keyword>
<dbReference type="PANTHER" id="PTHR13847">
    <property type="entry name" value="SARCOSINE DEHYDROGENASE-RELATED"/>
    <property type="match status" value="1"/>
</dbReference>
<proteinExistence type="inferred from homology"/>
<comment type="similarity">
    <text evidence="1">Belongs to the DadA oxidoreductase family.</text>
</comment>
<evidence type="ECO:0000313" key="4">
    <source>
        <dbReference type="EMBL" id="RIV82671.1"/>
    </source>
</evidence>
<dbReference type="Gene3D" id="3.30.9.10">
    <property type="entry name" value="D-Amino Acid Oxidase, subunit A, domain 2"/>
    <property type="match status" value="2"/>
</dbReference>
<organism evidence="4 5">
    <name type="scientific">Aurantiacibacter xanthus</name>
    <dbReference type="NCBI Taxonomy" id="1784712"/>
    <lineage>
        <taxon>Bacteria</taxon>
        <taxon>Pseudomonadati</taxon>
        <taxon>Pseudomonadota</taxon>
        <taxon>Alphaproteobacteria</taxon>
        <taxon>Sphingomonadales</taxon>
        <taxon>Erythrobacteraceae</taxon>
        <taxon>Aurantiacibacter</taxon>
    </lineage>
</organism>
<accession>A0A3A1P6F2</accession>